<sequence>MAASCPLPVTPDLPTLRAKLHGVLRFLREALPISNAHTVDFYTESVWEQLVDLPPETVLAVLRRSAAEAEAQPSAARPLAEAQGGSDSTDFPKVFCETSQKLVSVEAFALAAKCYSVQNLGICTPLEQLLVALRGNQKQRTDKNVKPDEFMNLKKSHEVQAMSELISSVADYYGVKQIIDLGSGKGYLSSFLSLKYGLKVYGIDSSNTNTHGAEERNRKLKKHWRVYHRRSKLDVSALALQTAKERKLQDEIECNAYAEGVGNSSTANQEKMSTSDFLPDFSGSVISNIRKQMENLHVHSHREENLYFENAFSVRDLLPINAIESTSSQTPKRKMLETNKERRKVTSKSNESNVYSPLTSFITADSELHDIIKDLEDCLMVGLHTCGDLAPNTLRIFASKSEIKGVCSVGCCYHLLSEEFENPHKECTQEKWGFPMCRSLKEGRWCCGRNARMSACLPRKKAKRSAGISFPQKSSASATINPQTLRERTANNCQPLSGSGLSSSGIFIYALSLLMISLKMCTFFLNFIYPLFWWLHSKYWLAMT</sequence>
<accession>A0A8D0S8D3</accession>
<evidence type="ECO:0000256" key="1">
    <source>
        <dbReference type="SAM" id="MobiDB-lite"/>
    </source>
</evidence>
<dbReference type="Pfam" id="PF13679">
    <property type="entry name" value="Methyltransf_32"/>
    <property type="match status" value="1"/>
</dbReference>
<dbReference type="Gene3D" id="3.40.50.150">
    <property type="entry name" value="Vaccinia Virus protein VP39"/>
    <property type="match status" value="1"/>
</dbReference>
<dbReference type="Ensembl" id="ENSSSCT00025058883.1">
    <property type="protein sequence ID" value="ENSSSCP00025024962.1"/>
    <property type="gene ID" value="ENSSSCG00025042946.1"/>
</dbReference>
<keyword evidence="2" id="KW-0812">Transmembrane</keyword>
<keyword evidence="2" id="KW-0472">Membrane</keyword>
<evidence type="ECO:0000313" key="5">
    <source>
        <dbReference type="Proteomes" id="UP000694727"/>
    </source>
</evidence>
<feature type="domain" description="Methyltransferase" evidence="3">
    <location>
        <begin position="154"/>
        <end position="418"/>
    </location>
</feature>
<organism evidence="4 5">
    <name type="scientific">Sus scrofa</name>
    <name type="common">Pig</name>
    <dbReference type="NCBI Taxonomy" id="9823"/>
    <lineage>
        <taxon>Eukaryota</taxon>
        <taxon>Metazoa</taxon>
        <taxon>Chordata</taxon>
        <taxon>Craniata</taxon>
        <taxon>Vertebrata</taxon>
        <taxon>Euteleostomi</taxon>
        <taxon>Mammalia</taxon>
        <taxon>Eutheria</taxon>
        <taxon>Laurasiatheria</taxon>
        <taxon>Artiodactyla</taxon>
        <taxon>Suina</taxon>
        <taxon>Suidae</taxon>
        <taxon>Sus</taxon>
    </lineage>
</organism>
<dbReference type="AlphaFoldDB" id="A0A8D0S8D3"/>
<protein>
    <recommendedName>
        <fullName evidence="3">Methyltransferase domain-containing protein</fullName>
    </recommendedName>
</protein>
<proteinExistence type="predicted"/>
<dbReference type="PANTHER" id="PTHR12496">
    <property type="entry name" value="CGI-41 METHYLTRANSFERASE"/>
    <property type="match status" value="1"/>
</dbReference>
<dbReference type="InterPro" id="IPR052220">
    <property type="entry name" value="METTL25"/>
</dbReference>
<dbReference type="InterPro" id="IPR029063">
    <property type="entry name" value="SAM-dependent_MTases_sf"/>
</dbReference>
<evidence type="ECO:0000259" key="3">
    <source>
        <dbReference type="Pfam" id="PF13679"/>
    </source>
</evidence>
<dbReference type="SUPFAM" id="SSF53335">
    <property type="entry name" value="S-adenosyl-L-methionine-dependent methyltransferases"/>
    <property type="match status" value="1"/>
</dbReference>
<name>A0A8D0S8D3_PIG</name>
<dbReference type="PANTHER" id="PTHR12496:SF9">
    <property type="entry name" value="METHYLTRANSFERASE-LIKE PROTEIN 25-RELATED"/>
    <property type="match status" value="1"/>
</dbReference>
<feature type="transmembrane region" description="Helical" evidence="2">
    <location>
        <begin position="506"/>
        <end position="535"/>
    </location>
</feature>
<reference evidence="4" key="1">
    <citation type="submission" date="2025-08" db="UniProtKB">
        <authorList>
            <consortium name="Ensembl"/>
        </authorList>
    </citation>
    <scope>IDENTIFICATION</scope>
</reference>
<evidence type="ECO:0000256" key="2">
    <source>
        <dbReference type="SAM" id="Phobius"/>
    </source>
</evidence>
<dbReference type="InterPro" id="IPR025714">
    <property type="entry name" value="Methyltranfer_dom"/>
</dbReference>
<dbReference type="Proteomes" id="UP000694727">
    <property type="component" value="Unplaced"/>
</dbReference>
<evidence type="ECO:0000313" key="4">
    <source>
        <dbReference type="Ensembl" id="ENSSSCP00025024962.1"/>
    </source>
</evidence>
<keyword evidence="2" id="KW-1133">Transmembrane helix</keyword>
<feature type="region of interest" description="Disordered" evidence="1">
    <location>
        <begin position="328"/>
        <end position="351"/>
    </location>
</feature>